<name>A0A0K2GD41_NITMO</name>
<reference evidence="1 2" key="1">
    <citation type="journal article" date="2015" name="Proc. Natl. Acad. Sci. U.S.A.">
        <title>Expanded metabolic versatility of ubiquitous nitrite-oxidizing bacteria from the genus Nitrospira.</title>
        <authorList>
            <person name="Koch H."/>
            <person name="Lucker S."/>
            <person name="Albertsen M."/>
            <person name="Kitzinger K."/>
            <person name="Herbold C."/>
            <person name="Spieck E."/>
            <person name="Nielsen P.H."/>
            <person name="Wagner M."/>
            <person name="Daims H."/>
        </authorList>
    </citation>
    <scope>NUCLEOTIDE SEQUENCE [LARGE SCALE GENOMIC DNA]</scope>
    <source>
        <strain evidence="1 2">NSP M-1</strain>
    </source>
</reference>
<dbReference type="EMBL" id="CP011801">
    <property type="protein sequence ID" value="ALA58875.1"/>
    <property type="molecule type" value="Genomic_DNA"/>
</dbReference>
<dbReference type="PATRIC" id="fig|42253.5.peg.2428"/>
<sequence length="70" mass="7226">MNASTATADTPLRQANMLLPGMLAGVLATQSVNILLQVCLPPSWLCLPVSPGVSAVSSRTAMNHVGRTPP</sequence>
<dbReference type="KEGG" id="nmv:NITMOv2_2462"/>
<accession>A0A0K2GD41</accession>
<gene>
    <name evidence="1" type="ORF">NITMOv2_2462</name>
</gene>
<dbReference type="Proteomes" id="UP000069205">
    <property type="component" value="Chromosome"/>
</dbReference>
<organism evidence="1 2">
    <name type="scientific">Nitrospira moscoviensis</name>
    <dbReference type="NCBI Taxonomy" id="42253"/>
    <lineage>
        <taxon>Bacteria</taxon>
        <taxon>Pseudomonadati</taxon>
        <taxon>Nitrospirota</taxon>
        <taxon>Nitrospiria</taxon>
        <taxon>Nitrospirales</taxon>
        <taxon>Nitrospiraceae</taxon>
        <taxon>Nitrospira</taxon>
    </lineage>
</organism>
<evidence type="ECO:0000313" key="1">
    <source>
        <dbReference type="EMBL" id="ALA58875.1"/>
    </source>
</evidence>
<proteinExistence type="predicted"/>
<protein>
    <submittedName>
        <fullName evidence="1">Uncharacterized protein</fullName>
    </submittedName>
</protein>
<keyword evidence="2" id="KW-1185">Reference proteome</keyword>
<dbReference type="AlphaFoldDB" id="A0A0K2GD41"/>
<evidence type="ECO:0000313" key="2">
    <source>
        <dbReference type="Proteomes" id="UP000069205"/>
    </source>
</evidence>